<dbReference type="VEuPathDB" id="AmoebaDB:NfTy_020170"/>
<dbReference type="EMBL" id="VFQX01000009">
    <property type="protein sequence ID" value="KAF0982355.1"/>
    <property type="molecule type" value="Genomic_DNA"/>
</dbReference>
<proteinExistence type="inferred from homology"/>
<reference evidence="14 15" key="1">
    <citation type="journal article" date="2019" name="Sci. Rep.">
        <title>Nanopore sequencing improves the draft genome of the human pathogenic amoeba Naegleria fowleri.</title>
        <authorList>
            <person name="Liechti N."/>
            <person name="Schurch N."/>
            <person name="Bruggmann R."/>
            <person name="Wittwer M."/>
        </authorList>
    </citation>
    <scope>NUCLEOTIDE SEQUENCE [LARGE SCALE GENOMIC DNA]</scope>
    <source>
        <strain evidence="14 15">ATCC 30894</strain>
    </source>
</reference>
<keyword evidence="4" id="KW-0963">Cytoplasm</keyword>
<dbReference type="PANTHER" id="PTHR32170">
    <property type="entry name" value="PROTEASOME ACTIVATOR COMPLEX SUBUNIT 4"/>
    <property type="match status" value="1"/>
</dbReference>
<dbReference type="Pfam" id="PF11919">
    <property type="entry name" value="PSME4_C"/>
    <property type="match status" value="1"/>
</dbReference>
<dbReference type="VEuPathDB" id="AmoebaDB:NF0095110"/>
<dbReference type="OMA" id="ECTQLVP"/>
<feature type="domain" description="Proteasome activator Blm10 middle HEAT repeats region" evidence="12">
    <location>
        <begin position="602"/>
        <end position="882"/>
    </location>
</feature>
<comment type="caution">
    <text evidence="14">The sequence shown here is derived from an EMBL/GenBank/DDBJ whole genome shotgun (WGS) entry which is preliminary data.</text>
</comment>
<dbReference type="GO" id="GO:0016504">
    <property type="term" value="F:peptidase activator activity"/>
    <property type="evidence" value="ECO:0007669"/>
    <property type="project" value="InterPro"/>
</dbReference>
<evidence type="ECO:0000259" key="12">
    <source>
        <dbReference type="Pfam" id="PF16507"/>
    </source>
</evidence>
<accession>A0A6A5CAF2</accession>
<evidence type="ECO:0000313" key="15">
    <source>
        <dbReference type="Proteomes" id="UP000444721"/>
    </source>
</evidence>
<keyword evidence="6" id="KW-0227">DNA damage</keyword>
<dbReference type="GeneID" id="68118500"/>
<dbReference type="GO" id="GO:0005829">
    <property type="term" value="C:cytosol"/>
    <property type="evidence" value="ECO:0007669"/>
    <property type="project" value="TreeGrafter"/>
</dbReference>
<dbReference type="GO" id="GO:0070628">
    <property type="term" value="F:proteasome binding"/>
    <property type="evidence" value="ECO:0007669"/>
    <property type="project" value="InterPro"/>
</dbReference>
<dbReference type="InterPro" id="IPR021133">
    <property type="entry name" value="HEAT_type_2"/>
</dbReference>
<feature type="compositionally biased region" description="Acidic residues" evidence="10">
    <location>
        <begin position="7"/>
        <end position="22"/>
    </location>
</feature>
<evidence type="ECO:0000313" key="14">
    <source>
        <dbReference type="EMBL" id="KAF0982355.1"/>
    </source>
</evidence>
<keyword evidence="8" id="KW-0539">Nucleus</keyword>
<evidence type="ECO:0000256" key="9">
    <source>
        <dbReference type="PROSITE-ProRule" id="PRU00103"/>
    </source>
</evidence>
<dbReference type="SUPFAM" id="SSF48371">
    <property type="entry name" value="ARM repeat"/>
    <property type="match status" value="3"/>
</dbReference>
<dbReference type="VEuPathDB" id="AmoebaDB:FDP41_011285"/>
<evidence type="ECO:0008006" key="16">
    <source>
        <dbReference type="Google" id="ProtNLM"/>
    </source>
</evidence>
<keyword evidence="7" id="KW-0234">DNA repair</keyword>
<dbReference type="GO" id="GO:0010499">
    <property type="term" value="P:proteasomal ubiquitin-independent protein catabolic process"/>
    <property type="evidence" value="ECO:0007669"/>
    <property type="project" value="TreeGrafter"/>
</dbReference>
<evidence type="ECO:0000256" key="2">
    <source>
        <dbReference type="ARBA" id="ARBA00004496"/>
    </source>
</evidence>
<dbReference type="PROSITE" id="PS50077">
    <property type="entry name" value="HEAT_REPEAT"/>
    <property type="match status" value="1"/>
</dbReference>
<dbReference type="PANTHER" id="PTHR32170:SF3">
    <property type="entry name" value="PROTEASOME ACTIVATOR COMPLEX SUBUNIT 4"/>
    <property type="match status" value="1"/>
</dbReference>
<feature type="domain" description="Proteasome activator complex subunit 4-like HEAT repeat-like" evidence="13">
    <location>
        <begin position="1200"/>
        <end position="1463"/>
    </location>
</feature>
<dbReference type="RefSeq" id="XP_044567068.1">
    <property type="nucleotide sequence ID" value="XM_044701676.1"/>
</dbReference>
<dbReference type="OrthoDB" id="6412233at2759"/>
<sequence>MKRTFEDFDDGNDDVPLDEEDALSSSEMATPLDELPPALDLKIEGKVPTLHKKAKTEQMLYKYHKFLPKGLVKVIPEESEEWRKELMHHFRQYTPDDLIVENIRWEHFDYSLMLLKRYTEIKYPLLLSEKAELCKILFNILKISSKDSYSVDFSTQVKCCYGLSSLIKKSELLDITFDWKVVYDIIDKTYFTKFRNALYSPREHGAALIDLIRKLKRYFTEDSTDEMLKFFRPMLCINDHKIFQAQAFLSIMLPTKLEGSASKDPLVFKKNHYDKWVDEFFGIWDWIGLYPTWDLSFFTLFANLAQDQAGYVDWEEPYVLFIFTKIMKCFDLPIGNTPVASNYEEYPNDELNLLTPFDISKNLLLANAAKLIVWMISKKTNVLKHLNQLIKSVSNFFQPSNEGQWTSKCADFLLILCTKFGKRLDIERGMKGFTEETYSPSKNGGYQWIPEEYRLTEDESKEFVGIIQPLAMTALFSKSSQMTTCANHSLKHLAYILPQEVFPSLMERSFYALETLTNTHQTISALETLSLVVFPLLKYSLYPDGANYLSNLLQLTLPGIDVNDNAKTFSTLKFYTSLLVCVPLCTTGASQGDRSPPEVVRMFEDWSIELLERIFNVLSHQTDPKTAQGENDVISPSMFWGLCDLLFNQMSTELLEISLKRIYNFVDSNFLFNARKNIAHMCSSIAYAYPEQTLALFIPMLYKKLVDRDGKRLKNLTDMETHYYLQILGQVCYRTGAHLLKYRQQIETVISLCYISEKKKVVKICGKLFRNVLRSLTKYYLLELKSVNASQWSTEEFKNYNHWQSWGEFISLDEFEINWHEPTQEELQFAIELCNRYLTDSVANINACIALMKEKGGNIPDIQKLKNHLIFIRYAMRGGNTLYLEIENGIMEEMNQYPSSRLIDAGLCVAKKCKSATLVTGYEQVCDTLHDLTEVILEHRSDKDPNLIGKICKIFFPMIAMRGGNTRYRYKKKKSSHEFVKQHSYKDVYSTTSNKYPRYLLLIQALLEYKVRCVIHNESIPYTKHHQRLLDDLLRLSLHSYSEVRKRAQSVLMSCINKFSDKVIKSFLPRLIEVLVDKKSTDEQRTGCIFILEKPFAVSCVIRDWDLCSKFLLALFQTSHIEKQSIQQRLAQLFETYFNAFYHIQIANEKDRQKYERIILETTEIAKSKGGWHWKYHTFVSSFLMLMIRPDQLFPVEAAKFFFKQMTSDLEKSRIIACEAINLILCQYKPVQKKKLITPHPTKVNNTLDWEALGIDFGSEENWRKSNCYEKNYFGWYTLPDRVEVYDYEQPKDCSKQALIKRELLPILLEDGFVAKFIRLLTHRDDGFIESNAQLFKGLFQVFPCEEGSQGFLDLCKPHVESILIPMVGSGGSEEVHNVALISEIVGGLIRGMKHWDYSQQQRAITEFIIPVFDKILEQSSTNSVGEISEGLEFAICDKDVRRLGWLIRYMMEKTKASLQKKDVEAILQARFLKYLYGIVGEISWRSPYLLRLLLDELCSTTLHHDAELVREYIGLFVSFIYKSLWNPPRLEHNKLPSFTLLNTTIDDTQYDYLRKFNLDLYELLDQKENIIKTMPHDSPEFDKRYSEFKNLSKTVLAIISGLFNSSSPHCSSGEITNYIKIISTIYEHTTSQDDDLQSLCQHDIISLSAFSFSKLLANTVITFLFDEIVGKNSASFVNWSIRSALLEFLQIFAYRQEFYLTDKLPKLFEIITTMLKDQQLEVRQMAAITLSGFLKISSTEYSQKLIPEFKEKAFKNRNTKISSDKLSSKETTERHSGVLGLSAVALAFPYSVPDFIPDMLCSLAKFSNDSVQSIRETVKKTFQEFVKCHSDMWQIHQQKFTEQQLGTLHDLFQTSSPSYYA</sequence>
<feature type="domain" description="Proteasome activator complex subunit 4 C-terminal" evidence="11">
    <location>
        <begin position="1773"/>
        <end position="1862"/>
    </location>
</feature>
<evidence type="ECO:0000256" key="6">
    <source>
        <dbReference type="ARBA" id="ARBA00022763"/>
    </source>
</evidence>
<comment type="subcellular location">
    <subcellularLocation>
        <location evidence="2">Cytoplasm</location>
    </subcellularLocation>
    <subcellularLocation>
        <location evidence="1">Nucleus speckle</location>
    </subcellularLocation>
</comment>
<name>A0A6A5CAF2_NAEFO</name>
<dbReference type="Proteomes" id="UP000444721">
    <property type="component" value="Unassembled WGS sequence"/>
</dbReference>
<dbReference type="InterPro" id="IPR016024">
    <property type="entry name" value="ARM-type_fold"/>
</dbReference>
<evidence type="ECO:0000256" key="3">
    <source>
        <dbReference type="ARBA" id="ARBA00005739"/>
    </source>
</evidence>
<keyword evidence="15" id="KW-1185">Reference proteome</keyword>
<feature type="domain" description="Proteasome activator Blm10 middle HEAT repeats region" evidence="12">
    <location>
        <begin position="386"/>
        <end position="591"/>
    </location>
</feature>
<dbReference type="InterPro" id="IPR011989">
    <property type="entry name" value="ARM-like"/>
</dbReference>
<evidence type="ECO:0000259" key="13">
    <source>
        <dbReference type="Pfam" id="PF23096"/>
    </source>
</evidence>
<dbReference type="InterPro" id="IPR055455">
    <property type="entry name" value="HEAT_PSME4"/>
</dbReference>
<evidence type="ECO:0000256" key="1">
    <source>
        <dbReference type="ARBA" id="ARBA00004324"/>
    </source>
</evidence>
<feature type="region of interest" description="Disordered" evidence="10">
    <location>
        <begin position="1"/>
        <end position="29"/>
    </location>
</feature>
<dbReference type="Pfam" id="PF23096">
    <property type="entry name" value="HEAT_PSME4"/>
    <property type="match status" value="1"/>
</dbReference>
<dbReference type="Pfam" id="PF16507">
    <property type="entry name" value="HEAT_PSME4_mid"/>
    <property type="match status" value="2"/>
</dbReference>
<gene>
    <name evidence="14" type="ORF">FDP41_011285</name>
</gene>
<evidence type="ECO:0000256" key="10">
    <source>
        <dbReference type="SAM" id="MobiDB-lite"/>
    </source>
</evidence>
<dbReference type="Gene3D" id="1.25.10.10">
    <property type="entry name" value="Leucine-rich Repeat Variant"/>
    <property type="match status" value="1"/>
</dbReference>
<keyword evidence="5" id="KW-0677">Repeat</keyword>
<dbReference type="InterPro" id="IPR021843">
    <property type="entry name" value="PSME4_C"/>
</dbReference>
<evidence type="ECO:0000256" key="7">
    <source>
        <dbReference type="ARBA" id="ARBA00023204"/>
    </source>
</evidence>
<evidence type="ECO:0000256" key="8">
    <source>
        <dbReference type="ARBA" id="ARBA00023242"/>
    </source>
</evidence>
<protein>
    <recommendedName>
        <fullName evidence="16">Proteasome activator complex subunit 4 C-terminal domain-containing protein</fullName>
    </recommendedName>
</protein>
<evidence type="ECO:0000259" key="11">
    <source>
        <dbReference type="Pfam" id="PF11919"/>
    </source>
</evidence>
<dbReference type="InterPro" id="IPR032430">
    <property type="entry name" value="Blm10_mid"/>
</dbReference>
<feature type="repeat" description="HEAT" evidence="9">
    <location>
        <begin position="1708"/>
        <end position="1746"/>
    </location>
</feature>
<organism evidence="14 15">
    <name type="scientific">Naegleria fowleri</name>
    <name type="common">Brain eating amoeba</name>
    <dbReference type="NCBI Taxonomy" id="5763"/>
    <lineage>
        <taxon>Eukaryota</taxon>
        <taxon>Discoba</taxon>
        <taxon>Heterolobosea</taxon>
        <taxon>Tetramitia</taxon>
        <taxon>Eutetramitia</taxon>
        <taxon>Vahlkampfiidae</taxon>
        <taxon>Naegleria</taxon>
    </lineage>
</organism>
<evidence type="ECO:0000256" key="5">
    <source>
        <dbReference type="ARBA" id="ARBA00022737"/>
    </source>
</evidence>
<dbReference type="InterPro" id="IPR035309">
    <property type="entry name" value="PSME4"/>
</dbReference>
<comment type="similarity">
    <text evidence="3">Belongs to the BLM10 family.</text>
</comment>
<dbReference type="GO" id="GO:0006281">
    <property type="term" value="P:DNA repair"/>
    <property type="evidence" value="ECO:0007669"/>
    <property type="project" value="UniProtKB-KW"/>
</dbReference>
<evidence type="ECO:0000256" key="4">
    <source>
        <dbReference type="ARBA" id="ARBA00022490"/>
    </source>
</evidence>
<dbReference type="GO" id="GO:0016607">
    <property type="term" value="C:nuclear speck"/>
    <property type="evidence" value="ECO:0007669"/>
    <property type="project" value="UniProtKB-SubCell"/>
</dbReference>